<dbReference type="Proteomes" id="UP000000763">
    <property type="component" value="Chromosome 2"/>
</dbReference>
<dbReference type="EMBL" id="AP005844">
    <property type="protein sequence ID" value="BAD08111.1"/>
    <property type="molecule type" value="Genomic_DNA"/>
</dbReference>
<evidence type="ECO:0000313" key="2">
    <source>
        <dbReference type="EMBL" id="BAD08111.1"/>
    </source>
</evidence>
<sequence length="75" mass="8414">MNHRQRDRQGKNANPLAGEKKGHSSRPEWTIGWQDSDGTAETKVAMLQLTNKQKASSATQIVDFCREEEEENVSG</sequence>
<feature type="region of interest" description="Disordered" evidence="1">
    <location>
        <begin position="1"/>
        <end position="37"/>
    </location>
</feature>
<reference evidence="3" key="2">
    <citation type="journal article" date="2008" name="Nucleic Acids Res.">
        <title>The rice annotation project database (RAP-DB): 2008 update.</title>
        <authorList>
            <consortium name="The rice annotation project (RAP)"/>
        </authorList>
    </citation>
    <scope>GENOME REANNOTATION</scope>
    <source>
        <strain evidence="3">cv. Nipponbare</strain>
    </source>
</reference>
<gene>
    <name evidence="2" type="primary">OSJNBb0060O16.30</name>
</gene>
<accession>Q6YV18</accession>
<evidence type="ECO:0000313" key="3">
    <source>
        <dbReference type="Proteomes" id="UP000000763"/>
    </source>
</evidence>
<proteinExistence type="predicted"/>
<name>Q6YV18_ORYSJ</name>
<reference evidence="3" key="1">
    <citation type="journal article" date="2005" name="Nature">
        <title>The map-based sequence of the rice genome.</title>
        <authorList>
            <consortium name="International rice genome sequencing project (IRGSP)"/>
            <person name="Matsumoto T."/>
            <person name="Wu J."/>
            <person name="Kanamori H."/>
            <person name="Katayose Y."/>
            <person name="Fujisawa M."/>
            <person name="Namiki N."/>
            <person name="Mizuno H."/>
            <person name="Yamamoto K."/>
            <person name="Antonio B.A."/>
            <person name="Baba T."/>
            <person name="Sakata K."/>
            <person name="Nagamura Y."/>
            <person name="Aoki H."/>
            <person name="Arikawa K."/>
            <person name="Arita K."/>
            <person name="Bito T."/>
            <person name="Chiden Y."/>
            <person name="Fujitsuka N."/>
            <person name="Fukunaka R."/>
            <person name="Hamada M."/>
            <person name="Harada C."/>
            <person name="Hayashi A."/>
            <person name="Hijishita S."/>
            <person name="Honda M."/>
            <person name="Hosokawa S."/>
            <person name="Ichikawa Y."/>
            <person name="Idonuma A."/>
            <person name="Iijima M."/>
            <person name="Ikeda M."/>
            <person name="Ikeno M."/>
            <person name="Ito K."/>
            <person name="Ito S."/>
            <person name="Ito T."/>
            <person name="Ito Y."/>
            <person name="Ito Y."/>
            <person name="Iwabuchi A."/>
            <person name="Kamiya K."/>
            <person name="Karasawa W."/>
            <person name="Kurita K."/>
            <person name="Katagiri S."/>
            <person name="Kikuta A."/>
            <person name="Kobayashi H."/>
            <person name="Kobayashi N."/>
            <person name="Machita K."/>
            <person name="Maehara T."/>
            <person name="Masukawa M."/>
            <person name="Mizubayashi T."/>
            <person name="Mukai Y."/>
            <person name="Nagasaki H."/>
            <person name="Nagata Y."/>
            <person name="Naito S."/>
            <person name="Nakashima M."/>
            <person name="Nakama Y."/>
            <person name="Nakamichi Y."/>
            <person name="Nakamura M."/>
            <person name="Meguro A."/>
            <person name="Negishi M."/>
            <person name="Ohta I."/>
            <person name="Ohta T."/>
            <person name="Okamoto M."/>
            <person name="Ono N."/>
            <person name="Saji S."/>
            <person name="Sakaguchi M."/>
            <person name="Sakai K."/>
            <person name="Shibata M."/>
            <person name="Shimokawa T."/>
            <person name="Song J."/>
            <person name="Takazaki Y."/>
            <person name="Terasawa K."/>
            <person name="Tsugane M."/>
            <person name="Tsuji K."/>
            <person name="Ueda S."/>
            <person name="Waki K."/>
            <person name="Yamagata H."/>
            <person name="Yamamoto M."/>
            <person name="Yamamoto S."/>
            <person name="Yamane H."/>
            <person name="Yoshiki S."/>
            <person name="Yoshihara R."/>
            <person name="Yukawa K."/>
            <person name="Zhong H."/>
            <person name="Yano M."/>
            <person name="Yuan Q."/>
            <person name="Ouyang S."/>
            <person name="Liu J."/>
            <person name="Jones K.M."/>
            <person name="Gansberger K."/>
            <person name="Moffat K."/>
            <person name="Hill J."/>
            <person name="Bera J."/>
            <person name="Fadrosh D."/>
            <person name="Jin S."/>
            <person name="Johri S."/>
            <person name="Kim M."/>
            <person name="Overton L."/>
            <person name="Reardon M."/>
            <person name="Tsitrin T."/>
            <person name="Vuong H."/>
            <person name="Weaver B."/>
            <person name="Ciecko A."/>
            <person name="Tallon L."/>
            <person name="Jackson J."/>
            <person name="Pai G."/>
            <person name="Aken S.V."/>
            <person name="Utterback T."/>
            <person name="Reidmuller S."/>
            <person name="Feldblyum T."/>
            <person name="Hsiao J."/>
            <person name="Zismann V."/>
            <person name="Iobst S."/>
            <person name="de Vazeille A.R."/>
            <person name="Buell C.R."/>
            <person name="Ying K."/>
            <person name="Li Y."/>
            <person name="Lu T."/>
            <person name="Huang Y."/>
            <person name="Zhao Q."/>
            <person name="Feng Q."/>
            <person name="Zhang L."/>
            <person name="Zhu J."/>
            <person name="Weng Q."/>
            <person name="Mu J."/>
            <person name="Lu Y."/>
            <person name="Fan D."/>
            <person name="Liu Y."/>
            <person name="Guan J."/>
            <person name="Zhang Y."/>
            <person name="Yu S."/>
            <person name="Liu X."/>
            <person name="Zhang Y."/>
            <person name="Hong G."/>
            <person name="Han B."/>
            <person name="Choisne N."/>
            <person name="Demange N."/>
            <person name="Orjeda G."/>
            <person name="Samain S."/>
            <person name="Cattolico L."/>
            <person name="Pelletier E."/>
            <person name="Couloux A."/>
            <person name="Segurens B."/>
            <person name="Wincker P."/>
            <person name="D'Hont A."/>
            <person name="Scarpelli C."/>
            <person name="Weissenbach J."/>
            <person name="Salanoubat M."/>
            <person name="Quetier F."/>
            <person name="Yu Y."/>
            <person name="Kim H.R."/>
            <person name="Rambo T."/>
            <person name="Currie J."/>
            <person name="Collura K."/>
            <person name="Luo M."/>
            <person name="Yang T."/>
            <person name="Ammiraju J.S.S."/>
            <person name="Engler F."/>
            <person name="Soderlund C."/>
            <person name="Wing R.A."/>
            <person name="Palmer L.E."/>
            <person name="de la Bastide M."/>
            <person name="Spiegel L."/>
            <person name="Nascimento L."/>
            <person name="Zutavern T."/>
            <person name="O'Shaughnessy A."/>
            <person name="Dike S."/>
            <person name="Dedhia N."/>
            <person name="Preston R."/>
            <person name="Balija V."/>
            <person name="McCombie W.R."/>
            <person name="Chow T."/>
            <person name="Chen H."/>
            <person name="Chung M."/>
            <person name="Chen C."/>
            <person name="Shaw J."/>
            <person name="Wu H."/>
            <person name="Hsiao K."/>
            <person name="Chao Y."/>
            <person name="Chu M."/>
            <person name="Cheng C."/>
            <person name="Hour A."/>
            <person name="Lee P."/>
            <person name="Lin S."/>
            <person name="Lin Y."/>
            <person name="Liou J."/>
            <person name="Liu S."/>
            <person name="Hsing Y."/>
            <person name="Raghuvanshi S."/>
            <person name="Mohanty A."/>
            <person name="Bharti A.K."/>
            <person name="Gaur A."/>
            <person name="Gupta V."/>
            <person name="Kumar D."/>
            <person name="Ravi V."/>
            <person name="Vij S."/>
            <person name="Kapur A."/>
            <person name="Khurana P."/>
            <person name="Khurana P."/>
            <person name="Khurana J.P."/>
            <person name="Tyagi A.K."/>
            <person name="Gaikwad K."/>
            <person name="Singh A."/>
            <person name="Dalal V."/>
            <person name="Srivastava S."/>
            <person name="Dixit A."/>
            <person name="Pal A.K."/>
            <person name="Ghazi I.A."/>
            <person name="Yadav M."/>
            <person name="Pandit A."/>
            <person name="Bhargava A."/>
            <person name="Sureshbabu K."/>
            <person name="Batra K."/>
            <person name="Sharma T.R."/>
            <person name="Mohapatra T."/>
            <person name="Singh N.K."/>
            <person name="Messing J."/>
            <person name="Nelson A.B."/>
            <person name="Fuks G."/>
            <person name="Kavchok S."/>
            <person name="Keizer G."/>
            <person name="Linton E."/>
            <person name="Llaca V."/>
            <person name="Song R."/>
            <person name="Tanyolac B."/>
            <person name="Young S."/>
            <person name="Ho-Il K."/>
            <person name="Hahn J.H."/>
            <person name="Sangsakoo G."/>
            <person name="Vanavichit A."/>
            <person name="de Mattos Luiz.A.T."/>
            <person name="Zimmer P.D."/>
            <person name="Malone G."/>
            <person name="Dellagostin O."/>
            <person name="de Oliveira A.C."/>
            <person name="Bevan M."/>
            <person name="Bancroft I."/>
            <person name="Minx P."/>
            <person name="Cordum H."/>
            <person name="Wilson R."/>
            <person name="Cheng Z."/>
            <person name="Jin W."/>
            <person name="Jiang J."/>
            <person name="Leong S.A."/>
            <person name="Iwama H."/>
            <person name="Gojobori T."/>
            <person name="Itoh T."/>
            <person name="Niimura Y."/>
            <person name="Fujii Y."/>
            <person name="Habara T."/>
            <person name="Sakai H."/>
            <person name="Sato Y."/>
            <person name="Wilson G."/>
            <person name="Kumar K."/>
            <person name="McCouch S."/>
            <person name="Juretic N."/>
            <person name="Hoen D."/>
            <person name="Wright S."/>
            <person name="Bruskiewich R."/>
            <person name="Bureau T."/>
            <person name="Miyao A."/>
            <person name="Hirochika H."/>
            <person name="Nishikawa T."/>
            <person name="Kadowaki K."/>
            <person name="Sugiura M."/>
            <person name="Burr B."/>
            <person name="Sasaki T."/>
        </authorList>
    </citation>
    <scope>NUCLEOTIDE SEQUENCE [LARGE SCALE GENOMIC DNA]</scope>
    <source>
        <strain evidence="3">cv. Nipponbare</strain>
    </source>
</reference>
<protein>
    <submittedName>
        <fullName evidence="2">Uncharacterized protein</fullName>
    </submittedName>
</protein>
<evidence type="ECO:0000256" key="1">
    <source>
        <dbReference type="SAM" id="MobiDB-lite"/>
    </source>
</evidence>
<organism evidence="2 3">
    <name type="scientific">Oryza sativa subsp. japonica</name>
    <name type="common">Rice</name>
    <dbReference type="NCBI Taxonomy" id="39947"/>
    <lineage>
        <taxon>Eukaryota</taxon>
        <taxon>Viridiplantae</taxon>
        <taxon>Streptophyta</taxon>
        <taxon>Embryophyta</taxon>
        <taxon>Tracheophyta</taxon>
        <taxon>Spermatophyta</taxon>
        <taxon>Magnoliopsida</taxon>
        <taxon>Liliopsida</taxon>
        <taxon>Poales</taxon>
        <taxon>Poaceae</taxon>
        <taxon>BOP clade</taxon>
        <taxon>Oryzoideae</taxon>
        <taxon>Oryzeae</taxon>
        <taxon>Oryzinae</taxon>
        <taxon>Oryza</taxon>
        <taxon>Oryza sativa</taxon>
    </lineage>
</organism>
<dbReference type="AlphaFoldDB" id="Q6YV18"/>